<dbReference type="eggNOG" id="ENOG5032X5T">
    <property type="taxonomic scope" value="Bacteria"/>
</dbReference>
<dbReference type="RefSeq" id="WP_015739756.1">
    <property type="nucleotide sequence ID" value="NC_013385.1"/>
</dbReference>
<evidence type="ECO:0000313" key="1">
    <source>
        <dbReference type="EMBL" id="ACX52879.1"/>
    </source>
</evidence>
<dbReference type="STRING" id="429009.Adeg_1791"/>
<sequence>MENRIKTAYEKALERLKKLNLDQVDTASLEYVPLGRSLAARFLQEKDFDLLGAIRGYIGTAARYVREGVEETLLQNLQLPRDEATMETNRRAMEGLLLLKENKSLLRQIFKELEYLFSYYAQAREHAYRNLKENFAARLASAQEALERQLGVRVRVEVEQHPLFQEEWLRLEGELASQYENILAEQKRKIRSLR</sequence>
<dbReference type="EMBL" id="CP001785">
    <property type="protein sequence ID" value="ACX52879.1"/>
    <property type="molecule type" value="Genomic_DNA"/>
</dbReference>
<dbReference type="OrthoDB" id="1722738at2"/>
<protein>
    <submittedName>
        <fullName evidence="1">Uncharacterized protein</fullName>
    </submittedName>
</protein>
<reference evidence="1 2" key="1">
    <citation type="submission" date="2009-10" db="EMBL/GenBank/DDBJ databases">
        <title>Complete sequence of chromosome of Ammonifex degensii KC4.</title>
        <authorList>
            <consortium name="US DOE Joint Genome Institute"/>
            <person name="Kerfeld C."/>
            <person name="Goodner B."/>
            <person name="Huber H."/>
            <person name="Stetter K."/>
            <person name="Lucas S."/>
            <person name="Copeland A."/>
            <person name="Lapidus A."/>
            <person name="Glavina del Rio T."/>
            <person name="Dalin E."/>
            <person name="Tice H."/>
            <person name="Bruce D."/>
            <person name="Goodwin L."/>
            <person name="Pitluck S."/>
            <person name="Saunders E."/>
            <person name="Brettin T."/>
            <person name="Detter J.C."/>
            <person name="Han C."/>
            <person name="Larimer F."/>
            <person name="Land M."/>
            <person name="Hauser L."/>
            <person name="Kyrpides N."/>
            <person name="Ovchinnikova G."/>
            <person name="Richardson P."/>
        </authorList>
    </citation>
    <scope>NUCLEOTIDE SEQUENCE [LARGE SCALE GENOMIC DNA]</scope>
    <source>
        <strain evidence="2">DSM 10501 / KC4</strain>
    </source>
</reference>
<gene>
    <name evidence="1" type="ordered locus">Adeg_1791</name>
</gene>
<dbReference type="AlphaFoldDB" id="C9R9A0"/>
<dbReference type="KEGG" id="adg:Adeg_1791"/>
<proteinExistence type="predicted"/>
<name>C9R9A0_AMMDK</name>
<keyword evidence="2" id="KW-1185">Reference proteome</keyword>
<evidence type="ECO:0000313" key="2">
    <source>
        <dbReference type="Proteomes" id="UP000002620"/>
    </source>
</evidence>
<dbReference type="Proteomes" id="UP000002620">
    <property type="component" value="Chromosome"/>
</dbReference>
<organism evidence="1 2">
    <name type="scientific">Ammonifex degensii (strain DSM 10501 / KC4)</name>
    <dbReference type="NCBI Taxonomy" id="429009"/>
    <lineage>
        <taxon>Bacteria</taxon>
        <taxon>Bacillati</taxon>
        <taxon>Bacillota</taxon>
        <taxon>Clostridia</taxon>
        <taxon>Thermoanaerobacterales</taxon>
        <taxon>Thermoanaerobacteraceae</taxon>
        <taxon>Ammonifex</taxon>
    </lineage>
</organism>
<dbReference type="HOGENOM" id="CLU_120033_0_0_9"/>
<accession>C9R9A0</accession>